<dbReference type="CDD" id="cd12797">
    <property type="entry name" value="M23_peptidase"/>
    <property type="match status" value="1"/>
</dbReference>
<keyword evidence="2" id="KW-0175">Coiled coil</keyword>
<dbReference type="Gene3D" id="2.70.70.10">
    <property type="entry name" value="Glucose Permease (Domain IIA)"/>
    <property type="match status" value="1"/>
</dbReference>
<evidence type="ECO:0000313" key="7">
    <source>
        <dbReference type="Proteomes" id="UP000581206"/>
    </source>
</evidence>
<feature type="chain" id="PRO_5038635871" evidence="4">
    <location>
        <begin position="41"/>
        <end position="454"/>
    </location>
</feature>
<keyword evidence="7" id="KW-1185">Reference proteome</keyword>
<dbReference type="RefSeq" id="WP_168629716.1">
    <property type="nucleotide sequence ID" value="NZ_BONL01000004.1"/>
</dbReference>
<organism evidence="6 7">
    <name type="scientific">Cellulomonas denverensis</name>
    <dbReference type="NCBI Taxonomy" id="264297"/>
    <lineage>
        <taxon>Bacteria</taxon>
        <taxon>Bacillati</taxon>
        <taxon>Actinomycetota</taxon>
        <taxon>Actinomycetes</taxon>
        <taxon>Micrococcales</taxon>
        <taxon>Cellulomonadaceae</taxon>
        <taxon>Cellulomonas</taxon>
    </lineage>
</organism>
<dbReference type="AlphaFoldDB" id="A0A7X6KUL8"/>
<sequence length="454" mass="48050">MPDTRLFRSRRAGRPVTGTRRSASAALAAVLALLAGVVLAGPAAGDDLDDQRAAAENKQSANAQQKADAEAALEGLNAEYADTAIALQEVQAQLPAAQQALATAESTLAGYEREQALIASQLQDAEDQEATISATIEEDSARSDQIRTQVGQMARQAYQGGDTESSTLSLVMGAQSVEELTESYTAASTAQRAQSQVLDELTAVEANNRNSQARLTAVRERITELKEEADAKVAQAEEARQEAADRKAEVEDLIAQEQEKQEQLAAQKSAVEAQIAQIQAEADKIENELAAIGAEEQKRAAEAAAAAGQPAPAPGPVTGAVFGNPTSINPIHVTSEYGMRLHPILGYYRLHAGIDLRTYCGTPIYAAKAGTVQWAKWRNGFGNQVMVNHGLYNGSSLMTSYNHMTSFVVSGGQSVSQGQLLGYSGNTGTSAACHLHFEVYVNGSTVNPRPLLGL</sequence>
<dbReference type="Pfam" id="PF01551">
    <property type="entry name" value="Peptidase_M23"/>
    <property type="match status" value="1"/>
</dbReference>
<feature type="domain" description="M23ase beta-sheet core" evidence="5">
    <location>
        <begin position="350"/>
        <end position="448"/>
    </location>
</feature>
<reference evidence="6 7" key="1">
    <citation type="submission" date="2020-04" db="EMBL/GenBank/DDBJ databases">
        <title>MicrobeNet Type strains.</title>
        <authorList>
            <person name="Nicholson A.C."/>
        </authorList>
    </citation>
    <scope>NUCLEOTIDE SEQUENCE [LARGE SCALE GENOMIC DNA]</scope>
    <source>
        <strain evidence="6 7">ATCC BAA-788</strain>
    </source>
</reference>
<dbReference type="InterPro" id="IPR016047">
    <property type="entry name" value="M23ase_b-sheet_dom"/>
</dbReference>
<accession>A0A7X6KUL8</accession>
<dbReference type="InterPro" id="IPR050570">
    <property type="entry name" value="Cell_wall_metabolism_enzyme"/>
</dbReference>
<dbReference type="PANTHER" id="PTHR21666">
    <property type="entry name" value="PEPTIDASE-RELATED"/>
    <property type="match status" value="1"/>
</dbReference>
<keyword evidence="1 4" id="KW-0732">Signal</keyword>
<dbReference type="Proteomes" id="UP000581206">
    <property type="component" value="Unassembled WGS sequence"/>
</dbReference>
<dbReference type="InterPro" id="IPR011055">
    <property type="entry name" value="Dup_hybrid_motif"/>
</dbReference>
<dbReference type="GO" id="GO:0004222">
    <property type="term" value="F:metalloendopeptidase activity"/>
    <property type="evidence" value="ECO:0007669"/>
    <property type="project" value="TreeGrafter"/>
</dbReference>
<dbReference type="EMBL" id="JAAXOX010000003">
    <property type="protein sequence ID" value="NKY22596.1"/>
    <property type="molecule type" value="Genomic_DNA"/>
</dbReference>
<name>A0A7X6KUL8_9CELL</name>
<evidence type="ECO:0000259" key="5">
    <source>
        <dbReference type="Pfam" id="PF01551"/>
    </source>
</evidence>
<dbReference type="SUPFAM" id="SSF51261">
    <property type="entry name" value="Duplicated hybrid motif"/>
    <property type="match status" value="1"/>
</dbReference>
<feature type="coiled-coil region" evidence="2">
    <location>
        <begin position="73"/>
        <end position="128"/>
    </location>
</feature>
<evidence type="ECO:0000256" key="3">
    <source>
        <dbReference type="SAM" id="MobiDB-lite"/>
    </source>
</evidence>
<gene>
    <name evidence="6" type="ORF">HGA03_07925</name>
</gene>
<feature type="coiled-coil region" evidence="2">
    <location>
        <begin position="208"/>
        <end position="295"/>
    </location>
</feature>
<proteinExistence type="predicted"/>
<protein>
    <submittedName>
        <fullName evidence="6">Peptidoglycan DD-metalloendopeptidase family protein</fullName>
    </submittedName>
</protein>
<evidence type="ECO:0000256" key="2">
    <source>
        <dbReference type="SAM" id="Coils"/>
    </source>
</evidence>
<evidence type="ECO:0000256" key="1">
    <source>
        <dbReference type="ARBA" id="ARBA00022729"/>
    </source>
</evidence>
<dbReference type="Gene3D" id="6.10.250.3150">
    <property type="match status" value="1"/>
</dbReference>
<feature type="region of interest" description="Disordered" evidence="3">
    <location>
        <begin position="1"/>
        <end position="20"/>
    </location>
</feature>
<feature type="signal peptide" evidence="4">
    <location>
        <begin position="1"/>
        <end position="40"/>
    </location>
</feature>
<evidence type="ECO:0000313" key="6">
    <source>
        <dbReference type="EMBL" id="NKY22596.1"/>
    </source>
</evidence>
<dbReference type="PANTHER" id="PTHR21666:SF289">
    <property type="entry name" value="L-ALA--D-GLU ENDOPEPTIDASE"/>
    <property type="match status" value="1"/>
</dbReference>
<evidence type="ECO:0000256" key="4">
    <source>
        <dbReference type="SAM" id="SignalP"/>
    </source>
</evidence>
<comment type="caution">
    <text evidence="6">The sequence shown here is derived from an EMBL/GenBank/DDBJ whole genome shotgun (WGS) entry which is preliminary data.</text>
</comment>